<dbReference type="InterPro" id="IPR036726">
    <property type="entry name" value="GTP1_OBG_dom_sf"/>
</dbReference>
<accession>A0A085N6G1</accession>
<dbReference type="GO" id="GO:0042254">
    <property type="term" value="P:ribosome biogenesis"/>
    <property type="evidence" value="ECO:0007669"/>
    <property type="project" value="UniProtKB-UniRule"/>
</dbReference>
<feature type="compositionally biased region" description="Polar residues" evidence="1">
    <location>
        <begin position="171"/>
        <end position="183"/>
    </location>
</feature>
<organism evidence="3">
    <name type="scientific">Trichuris suis</name>
    <name type="common">pig whipworm</name>
    <dbReference type="NCBI Taxonomy" id="68888"/>
    <lineage>
        <taxon>Eukaryota</taxon>
        <taxon>Metazoa</taxon>
        <taxon>Ecdysozoa</taxon>
        <taxon>Nematoda</taxon>
        <taxon>Enoplea</taxon>
        <taxon>Dorylaimia</taxon>
        <taxon>Trichinellida</taxon>
        <taxon>Trichuridae</taxon>
        <taxon>Trichuris</taxon>
    </lineage>
</organism>
<protein>
    <recommendedName>
        <fullName evidence="2">Obg domain-containing protein</fullName>
    </recommendedName>
</protein>
<dbReference type="PANTHER" id="PTHR11702">
    <property type="entry name" value="DEVELOPMENTALLY REGULATED GTP-BINDING PROTEIN-RELATED"/>
    <property type="match status" value="1"/>
</dbReference>
<dbReference type="InterPro" id="IPR045086">
    <property type="entry name" value="OBG_GTPase"/>
</dbReference>
<feature type="domain" description="Obg" evidence="2">
    <location>
        <begin position="57"/>
        <end position="183"/>
    </location>
</feature>
<dbReference type="PANTHER" id="PTHR11702:SF31">
    <property type="entry name" value="MITOCHONDRIAL RIBOSOME-ASSOCIATED GTPASE 2"/>
    <property type="match status" value="1"/>
</dbReference>
<evidence type="ECO:0000259" key="2">
    <source>
        <dbReference type="PROSITE" id="PS51883"/>
    </source>
</evidence>
<dbReference type="GO" id="GO:0005739">
    <property type="term" value="C:mitochondrion"/>
    <property type="evidence" value="ECO:0007669"/>
    <property type="project" value="TreeGrafter"/>
</dbReference>
<dbReference type="PROSITE" id="PS51883">
    <property type="entry name" value="OBG"/>
    <property type="match status" value="1"/>
</dbReference>
<name>A0A085N6G1_9BILA</name>
<feature type="region of interest" description="Disordered" evidence="1">
    <location>
        <begin position="164"/>
        <end position="183"/>
    </location>
</feature>
<dbReference type="Pfam" id="PF01018">
    <property type="entry name" value="GTP1_OBG"/>
    <property type="match status" value="1"/>
</dbReference>
<dbReference type="GO" id="GO:0003924">
    <property type="term" value="F:GTPase activity"/>
    <property type="evidence" value="ECO:0007669"/>
    <property type="project" value="InterPro"/>
</dbReference>
<proteinExistence type="predicted"/>
<dbReference type="Proteomes" id="UP000030758">
    <property type="component" value="Unassembled WGS sequence"/>
</dbReference>
<evidence type="ECO:0000256" key="1">
    <source>
        <dbReference type="SAM" id="MobiDB-lite"/>
    </source>
</evidence>
<dbReference type="AlphaFoldDB" id="A0A085N6G1"/>
<dbReference type="EMBL" id="KL367545">
    <property type="protein sequence ID" value="KFD65057.1"/>
    <property type="molecule type" value="Genomic_DNA"/>
</dbReference>
<dbReference type="GO" id="GO:0005525">
    <property type="term" value="F:GTP binding"/>
    <property type="evidence" value="ECO:0007669"/>
    <property type="project" value="InterPro"/>
</dbReference>
<reference evidence="3" key="1">
    <citation type="journal article" date="2014" name="Nat. Genet.">
        <title>Genome and transcriptome of the porcine whipworm Trichuris suis.</title>
        <authorList>
            <person name="Jex A.R."/>
            <person name="Nejsum P."/>
            <person name="Schwarz E.M."/>
            <person name="Hu L."/>
            <person name="Young N.D."/>
            <person name="Hall R.S."/>
            <person name="Korhonen P.K."/>
            <person name="Liao S."/>
            <person name="Thamsborg S."/>
            <person name="Xia J."/>
            <person name="Xu P."/>
            <person name="Wang S."/>
            <person name="Scheerlinck J.P."/>
            <person name="Hofmann A."/>
            <person name="Sternberg P.W."/>
            <person name="Wang J."/>
            <person name="Gasser R.B."/>
        </authorList>
    </citation>
    <scope>NUCLEOTIDE SEQUENCE [LARGE SCALE GENOMIC DNA]</scope>
    <source>
        <strain evidence="3">DCEP-RM93F</strain>
    </source>
</reference>
<gene>
    <name evidence="3" type="ORF">M514_22774</name>
</gene>
<dbReference type="SUPFAM" id="SSF82051">
    <property type="entry name" value="Obg GTP-binding protein N-terminal domain"/>
    <property type="match status" value="1"/>
</dbReference>
<dbReference type="Gene3D" id="2.70.210.12">
    <property type="entry name" value="GTP1/OBG domain"/>
    <property type="match status" value="1"/>
</dbReference>
<evidence type="ECO:0000313" key="3">
    <source>
        <dbReference type="EMBL" id="KFD65057.1"/>
    </source>
</evidence>
<dbReference type="InterPro" id="IPR006169">
    <property type="entry name" value="GTP1_OBG_dom"/>
</dbReference>
<sequence>MVFWSSSLKLVYMCIFSRYSPVSDAFRRFQNFAHEAEAMKYILVPPRKKRADGYSKFYFVDHRLIRAIGGRGGDGMVAFLRLWCNSRAGPAGGDGGNGGHVIFVASAGTKSLSRIPNVVRATSGEHGGSKSCFGANAPHTYIELPNEQPKDIFKKMTTDKAAEESLFENPVPSTSRYSDMSLV</sequence>